<dbReference type="Pfam" id="PF00571">
    <property type="entry name" value="CBS"/>
    <property type="match status" value="2"/>
</dbReference>
<dbReference type="Proteomes" id="UP001446032">
    <property type="component" value="Unassembled WGS sequence"/>
</dbReference>
<protein>
    <recommendedName>
        <fullName evidence="9">Magnesium transporter MgtE</fullName>
    </recommendedName>
</protein>
<comment type="function">
    <text evidence="9">Acts as a magnesium transporter.</text>
</comment>
<comment type="caution">
    <text evidence="11">The sequence shown here is derived from an EMBL/GenBank/DDBJ whole genome shotgun (WGS) entry which is preliminary data.</text>
</comment>
<keyword evidence="5 9" id="KW-0460">Magnesium</keyword>
<dbReference type="SUPFAM" id="SSF158791">
    <property type="entry name" value="MgtE N-terminal domain-like"/>
    <property type="match status" value="1"/>
</dbReference>
<reference evidence="11 12" key="1">
    <citation type="submission" date="2024-03" db="EMBL/GenBank/DDBJ databases">
        <title>Human intestinal bacterial collection.</title>
        <authorList>
            <person name="Pauvert C."/>
            <person name="Hitch T.C.A."/>
            <person name="Clavel T."/>
        </authorList>
    </citation>
    <scope>NUCLEOTIDE SEQUENCE [LARGE SCALE GENOMIC DNA]</scope>
    <source>
        <strain evidence="11 12">CLA-AA-H95</strain>
    </source>
</reference>
<dbReference type="Gene3D" id="1.25.60.10">
    <property type="entry name" value="MgtE N-terminal domain-like"/>
    <property type="match status" value="1"/>
</dbReference>
<keyword evidence="8" id="KW-0129">CBS domain</keyword>
<dbReference type="NCBIfam" id="TIGR00400">
    <property type="entry name" value="mgtE"/>
    <property type="match status" value="1"/>
</dbReference>
<evidence type="ECO:0000256" key="7">
    <source>
        <dbReference type="ARBA" id="ARBA00023136"/>
    </source>
</evidence>
<dbReference type="PROSITE" id="PS51371">
    <property type="entry name" value="CBS"/>
    <property type="match status" value="2"/>
</dbReference>
<dbReference type="Gene3D" id="3.10.580.10">
    <property type="entry name" value="CBS-domain"/>
    <property type="match status" value="1"/>
</dbReference>
<dbReference type="Pfam" id="PF03448">
    <property type="entry name" value="MgtE_N"/>
    <property type="match status" value="1"/>
</dbReference>
<accession>A0ABV1ANJ3</accession>
<keyword evidence="3 9" id="KW-0813">Transport</keyword>
<sequence length="464" mass="51712">MEKRTQDYTKEILEVIRSNISPAVLSKRLQDFHENDIADVLPELSSAERNKLYRIFDLDTLSDILEYTDEEMAVTYLEEMSLKKAAAILSRTETNILAEILQHFDKEKRRLLIELLDDEARHDIEMINSFDEEEIGSRMTTNYIVIQDHLSVKEAMSALVSQAAQNDNISTIFVVNSNQEFYGAIDLKDLIIARQDHPLSELIVTSYPYVYGTALIDDCMEDLKDYSEDSIPVLDNDNRLIGVITSANIVDLVDDEMGEDYAKLAGLTAEEDLKEPLKESMKKRMPWLIILLGLGMVVSSVVGIFEKVVTNLPIIMCFQSLILDMAGNVGTQSLAVTIRVLMDESLTGKQKLELVFKEMRIGLCNGGVLGLMSFVLIGLYIWLFKGKTLIFAFAVSACIGSSLLLAMLISSAVGTCIPLFFKKIHIDPAVASGPLITTVNDLVAVISYYGLSWIFLIGALHLAG</sequence>
<dbReference type="Pfam" id="PF01769">
    <property type="entry name" value="MgtE"/>
    <property type="match status" value="1"/>
</dbReference>
<feature type="domain" description="CBS" evidence="10">
    <location>
        <begin position="203"/>
        <end position="259"/>
    </location>
</feature>
<feature type="transmembrane region" description="Helical" evidence="9">
    <location>
        <begin position="442"/>
        <end position="463"/>
    </location>
</feature>
<dbReference type="InterPro" id="IPR036739">
    <property type="entry name" value="SLC41_membr_dom_sf"/>
</dbReference>
<feature type="transmembrane region" description="Helical" evidence="9">
    <location>
        <begin position="287"/>
        <end position="305"/>
    </location>
</feature>
<evidence type="ECO:0000256" key="8">
    <source>
        <dbReference type="PROSITE-ProRule" id="PRU00703"/>
    </source>
</evidence>
<keyword evidence="4 9" id="KW-0812">Transmembrane</keyword>
<dbReference type="InterPro" id="IPR038076">
    <property type="entry name" value="MgtE_N_sf"/>
</dbReference>
<evidence type="ECO:0000256" key="6">
    <source>
        <dbReference type="ARBA" id="ARBA00022989"/>
    </source>
</evidence>
<dbReference type="PANTHER" id="PTHR43773">
    <property type="entry name" value="MAGNESIUM TRANSPORTER MGTE"/>
    <property type="match status" value="1"/>
</dbReference>
<evidence type="ECO:0000256" key="1">
    <source>
        <dbReference type="ARBA" id="ARBA00004141"/>
    </source>
</evidence>
<evidence type="ECO:0000256" key="3">
    <source>
        <dbReference type="ARBA" id="ARBA00022448"/>
    </source>
</evidence>
<keyword evidence="6 9" id="KW-1133">Transmembrane helix</keyword>
<keyword evidence="9" id="KW-1003">Cell membrane</keyword>
<feature type="transmembrane region" description="Helical" evidence="9">
    <location>
        <begin position="363"/>
        <end position="383"/>
    </location>
</feature>
<evidence type="ECO:0000256" key="4">
    <source>
        <dbReference type="ARBA" id="ARBA00022692"/>
    </source>
</evidence>
<dbReference type="SMART" id="SM00116">
    <property type="entry name" value="CBS"/>
    <property type="match status" value="2"/>
</dbReference>
<comment type="subcellular location">
    <subcellularLocation>
        <location evidence="9">Cell membrane</location>
        <topology evidence="9">Multi-pass membrane protein</topology>
    </subcellularLocation>
    <subcellularLocation>
        <location evidence="1">Membrane</location>
        <topology evidence="1">Multi-pass membrane protein</topology>
    </subcellularLocation>
</comment>
<organism evidence="11 12">
    <name type="scientific">Blautia intestinihominis</name>
    <dbReference type="NCBI Taxonomy" id="3133152"/>
    <lineage>
        <taxon>Bacteria</taxon>
        <taxon>Bacillati</taxon>
        <taxon>Bacillota</taxon>
        <taxon>Clostridia</taxon>
        <taxon>Lachnospirales</taxon>
        <taxon>Lachnospiraceae</taxon>
        <taxon>Blautia</taxon>
    </lineage>
</organism>
<evidence type="ECO:0000259" key="10">
    <source>
        <dbReference type="PROSITE" id="PS51371"/>
    </source>
</evidence>
<dbReference type="InterPro" id="IPR006668">
    <property type="entry name" value="Mg_transptr_MgtE_intracell_dom"/>
</dbReference>
<evidence type="ECO:0000256" key="5">
    <source>
        <dbReference type="ARBA" id="ARBA00022842"/>
    </source>
</evidence>
<dbReference type="SUPFAM" id="SSF54631">
    <property type="entry name" value="CBS-domain pair"/>
    <property type="match status" value="1"/>
</dbReference>
<feature type="domain" description="CBS" evidence="10">
    <location>
        <begin position="139"/>
        <end position="201"/>
    </location>
</feature>
<keyword evidence="12" id="KW-1185">Reference proteome</keyword>
<dbReference type="EMBL" id="JBBMEI010000070">
    <property type="protein sequence ID" value="MEQ2359750.1"/>
    <property type="molecule type" value="Genomic_DNA"/>
</dbReference>
<comment type="similarity">
    <text evidence="2 9">Belongs to the SLC41A transporter family.</text>
</comment>
<name>A0ABV1ANJ3_9FIRM</name>
<keyword evidence="7 9" id="KW-0472">Membrane</keyword>
<dbReference type="RefSeq" id="WP_302247829.1">
    <property type="nucleotide sequence ID" value="NZ_JBBMEI010000070.1"/>
</dbReference>
<evidence type="ECO:0000256" key="9">
    <source>
        <dbReference type="RuleBase" id="RU362011"/>
    </source>
</evidence>
<dbReference type="InterPro" id="IPR000644">
    <property type="entry name" value="CBS_dom"/>
</dbReference>
<gene>
    <name evidence="11" type="primary">mgtE</name>
    <name evidence="11" type="ORF">WMO75_15755</name>
</gene>
<dbReference type="SMART" id="SM00924">
    <property type="entry name" value="MgtE_N"/>
    <property type="match status" value="1"/>
</dbReference>
<dbReference type="SUPFAM" id="SSF161093">
    <property type="entry name" value="MgtE membrane domain-like"/>
    <property type="match status" value="1"/>
</dbReference>
<dbReference type="Gene3D" id="1.10.357.20">
    <property type="entry name" value="SLC41 divalent cation transporters, integral membrane domain"/>
    <property type="match status" value="1"/>
</dbReference>
<evidence type="ECO:0000256" key="2">
    <source>
        <dbReference type="ARBA" id="ARBA00009749"/>
    </source>
</evidence>
<dbReference type="InterPro" id="IPR006669">
    <property type="entry name" value="MgtE_transporter"/>
</dbReference>
<evidence type="ECO:0000313" key="12">
    <source>
        <dbReference type="Proteomes" id="UP001446032"/>
    </source>
</evidence>
<comment type="subunit">
    <text evidence="9">Homodimer.</text>
</comment>
<feature type="transmembrane region" description="Helical" evidence="9">
    <location>
        <begin position="389"/>
        <end position="421"/>
    </location>
</feature>
<dbReference type="InterPro" id="IPR046342">
    <property type="entry name" value="CBS_dom_sf"/>
</dbReference>
<feature type="transmembrane region" description="Helical" evidence="9">
    <location>
        <begin position="325"/>
        <end position="342"/>
    </location>
</feature>
<proteinExistence type="inferred from homology"/>
<keyword evidence="9" id="KW-0479">Metal-binding</keyword>
<dbReference type="InterPro" id="IPR006667">
    <property type="entry name" value="SLC41_membr_dom"/>
</dbReference>
<dbReference type="PANTHER" id="PTHR43773:SF1">
    <property type="entry name" value="MAGNESIUM TRANSPORTER MGTE"/>
    <property type="match status" value="1"/>
</dbReference>
<evidence type="ECO:0000313" key="11">
    <source>
        <dbReference type="EMBL" id="MEQ2359750.1"/>
    </source>
</evidence>